<evidence type="ECO:0000256" key="6">
    <source>
        <dbReference type="ARBA" id="ARBA00022982"/>
    </source>
</evidence>
<evidence type="ECO:0000256" key="7">
    <source>
        <dbReference type="PIRNR" id="PIRNR038996"/>
    </source>
</evidence>
<evidence type="ECO:0000256" key="2">
    <source>
        <dbReference type="ARBA" id="ARBA00005267"/>
    </source>
</evidence>
<evidence type="ECO:0000256" key="1">
    <source>
        <dbReference type="ARBA" id="ARBA00001917"/>
    </source>
</evidence>
<dbReference type="PANTHER" id="PTHR42809">
    <property type="entry name" value="FLAVODOXIN 2"/>
    <property type="match status" value="1"/>
</dbReference>
<comment type="cofactor">
    <cofactor evidence="1 7">
        <name>FMN</name>
        <dbReference type="ChEBI" id="CHEBI:58210"/>
    </cofactor>
</comment>
<keyword evidence="10" id="KW-1185">Reference proteome</keyword>
<dbReference type="NCBIfam" id="TIGR01752">
    <property type="entry name" value="flav_long"/>
    <property type="match status" value="1"/>
</dbReference>
<evidence type="ECO:0000313" key="10">
    <source>
        <dbReference type="Proteomes" id="UP001163821"/>
    </source>
</evidence>
<evidence type="ECO:0000256" key="5">
    <source>
        <dbReference type="ARBA" id="ARBA00022643"/>
    </source>
</evidence>
<reference evidence="9" key="1">
    <citation type="submission" date="2022-10" db="EMBL/GenBank/DDBJ databases">
        <title>Gaoshiqiia sediminis gen. nov., sp. nov., isolated from coastal sediment.</title>
        <authorList>
            <person name="Yu W.X."/>
            <person name="Mu D.S."/>
            <person name="Du J.Z."/>
            <person name="Liang Y.Q."/>
        </authorList>
    </citation>
    <scope>NUCLEOTIDE SEQUENCE</scope>
    <source>
        <strain evidence="9">A06</strain>
    </source>
</reference>
<dbReference type="AlphaFoldDB" id="A0AA41Y839"/>
<protein>
    <recommendedName>
        <fullName evidence="7">Flavodoxin</fullName>
    </recommendedName>
</protein>
<comment type="caution">
    <text evidence="9">The sequence shown here is derived from an EMBL/GenBank/DDBJ whole genome shotgun (WGS) entry which is preliminary data.</text>
</comment>
<dbReference type="PANTHER" id="PTHR42809:SF1">
    <property type="entry name" value="FLAVODOXIN 1"/>
    <property type="match status" value="1"/>
</dbReference>
<evidence type="ECO:0000256" key="4">
    <source>
        <dbReference type="ARBA" id="ARBA00022630"/>
    </source>
</evidence>
<dbReference type="InterPro" id="IPR029039">
    <property type="entry name" value="Flavoprotein-like_sf"/>
</dbReference>
<evidence type="ECO:0000313" key="9">
    <source>
        <dbReference type="EMBL" id="MCW0482887.1"/>
    </source>
</evidence>
<proteinExistence type="inferred from homology"/>
<organism evidence="9 10">
    <name type="scientific">Gaoshiqia sediminis</name>
    <dbReference type="NCBI Taxonomy" id="2986998"/>
    <lineage>
        <taxon>Bacteria</taxon>
        <taxon>Pseudomonadati</taxon>
        <taxon>Bacteroidota</taxon>
        <taxon>Bacteroidia</taxon>
        <taxon>Marinilabiliales</taxon>
        <taxon>Prolixibacteraceae</taxon>
        <taxon>Gaoshiqia</taxon>
    </lineage>
</organism>
<dbReference type="SUPFAM" id="SSF52218">
    <property type="entry name" value="Flavoproteins"/>
    <property type="match status" value="1"/>
</dbReference>
<keyword evidence="3 7" id="KW-0813">Transport</keyword>
<dbReference type="Proteomes" id="UP001163821">
    <property type="component" value="Unassembled WGS sequence"/>
</dbReference>
<sequence>MSKIGLFFGPEKGSVHRVAEKVKAAIGAELVELVSVNHASAADLEKYDKIIFGISTVGKETWDSEYSNTDWAKFFPEVSKVDYSNKTIAIFGLGDHITYPGHFVNAMGVLAREIRKGNANVNIVGQVDPSGYEFEGSEALVDGKFIGLPLDEDFEPELTDERVTRWINSIKADFGI</sequence>
<dbReference type="InterPro" id="IPR008254">
    <property type="entry name" value="Flavodoxin/NO_synth"/>
</dbReference>
<evidence type="ECO:0000256" key="3">
    <source>
        <dbReference type="ARBA" id="ARBA00022448"/>
    </source>
</evidence>
<dbReference type="EMBL" id="JAPAAF010000010">
    <property type="protein sequence ID" value="MCW0482887.1"/>
    <property type="molecule type" value="Genomic_DNA"/>
</dbReference>
<comment type="function">
    <text evidence="7">Low-potential electron donor to a number of redox enzymes.</text>
</comment>
<dbReference type="GO" id="GO:0010181">
    <property type="term" value="F:FMN binding"/>
    <property type="evidence" value="ECO:0007669"/>
    <property type="project" value="UniProtKB-UniRule"/>
</dbReference>
<feature type="domain" description="Flavodoxin-like" evidence="8">
    <location>
        <begin position="4"/>
        <end position="171"/>
    </location>
</feature>
<dbReference type="InterPro" id="IPR050619">
    <property type="entry name" value="Flavodoxin"/>
</dbReference>
<keyword evidence="6 7" id="KW-0249">Electron transport</keyword>
<name>A0AA41Y839_9BACT</name>
<dbReference type="Gene3D" id="3.40.50.360">
    <property type="match status" value="1"/>
</dbReference>
<keyword evidence="4 7" id="KW-0285">Flavoprotein</keyword>
<evidence type="ECO:0000259" key="8">
    <source>
        <dbReference type="PROSITE" id="PS50902"/>
    </source>
</evidence>
<dbReference type="RefSeq" id="WP_282591490.1">
    <property type="nucleotide sequence ID" value="NZ_JAPAAF010000010.1"/>
</dbReference>
<keyword evidence="5 7" id="KW-0288">FMN</keyword>
<dbReference type="InterPro" id="IPR010086">
    <property type="entry name" value="Flavodoxin_lc"/>
</dbReference>
<dbReference type="GO" id="GO:0009055">
    <property type="term" value="F:electron transfer activity"/>
    <property type="evidence" value="ECO:0007669"/>
    <property type="project" value="UniProtKB-UniRule"/>
</dbReference>
<dbReference type="Pfam" id="PF00258">
    <property type="entry name" value="Flavodoxin_1"/>
    <property type="match status" value="1"/>
</dbReference>
<dbReference type="PROSITE" id="PS50902">
    <property type="entry name" value="FLAVODOXIN_LIKE"/>
    <property type="match status" value="1"/>
</dbReference>
<accession>A0AA41Y839</accession>
<comment type="similarity">
    <text evidence="2 7">Belongs to the flavodoxin family.</text>
</comment>
<gene>
    <name evidence="9" type="ORF">N2K84_09125</name>
</gene>
<dbReference type="PIRSF" id="PIRSF038996">
    <property type="entry name" value="FldA"/>
    <property type="match status" value="1"/>
</dbReference>